<keyword evidence="7" id="KW-1185">Reference proteome</keyword>
<keyword evidence="4" id="KW-0732">Signal</keyword>
<dbReference type="KEGG" id="fbe:FF125_20830"/>
<dbReference type="Pfam" id="PF13715">
    <property type="entry name" value="CarbopepD_reg_2"/>
    <property type="match status" value="1"/>
</dbReference>
<keyword evidence="3" id="KW-0998">Cell outer membrane</keyword>
<accession>A0A5B7U001</accession>
<dbReference type="GO" id="GO:0009279">
    <property type="term" value="C:cell outer membrane"/>
    <property type="evidence" value="ECO:0007669"/>
    <property type="project" value="UniProtKB-SubCell"/>
</dbReference>
<dbReference type="SUPFAM" id="SSF56935">
    <property type="entry name" value="Porins"/>
    <property type="match status" value="1"/>
</dbReference>
<evidence type="ECO:0000256" key="3">
    <source>
        <dbReference type="ARBA" id="ARBA00023237"/>
    </source>
</evidence>
<dbReference type="Proteomes" id="UP000306229">
    <property type="component" value="Chromosome"/>
</dbReference>
<evidence type="ECO:0000313" key="6">
    <source>
        <dbReference type="EMBL" id="QCX40766.1"/>
    </source>
</evidence>
<evidence type="ECO:0000313" key="7">
    <source>
        <dbReference type="Proteomes" id="UP000306229"/>
    </source>
</evidence>
<proteinExistence type="predicted"/>
<dbReference type="AlphaFoldDB" id="A0A5B7U001"/>
<name>A0A5B7U001_9FLAO</name>
<keyword evidence="6" id="KW-0675">Receptor</keyword>
<feature type="chain" id="PRO_5022771036" evidence="4">
    <location>
        <begin position="20"/>
        <end position="774"/>
    </location>
</feature>
<dbReference type="InterPro" id="IPR008969">
    <property type="entry name" value="CarboxyPept-like_regulatory"/>
</dbReference>
<protein>
    <submittedName>
        <fullName evidence="6">TonB-dependent receptor</fullName>
    </submittedName>
</protein>
<keyword evidence="2" id="KW-0472">Membrane</keyword>
<dbReference type="InterPro" id="IPR036942">
    <property type="entry name" value="Beta-barrel_TonB_sf"/>
</dbReference>
<dbReference type="OrthoDB" id="8764943at2"/>
<dbReference type="Pfam" id="PF14905">
    <property type="entry name" value="OMP_b-brl_3"/>
    <property type="match status" value="1"/>
</dbReference>
<dbReference type="EMBL" id="CP040749">
    <property type="protein sequence ID" value="QCX40766.1"/>
    <property type="molecule type" value="Genomic_DNA"/>
</dbReference>
<dbReference type="SUPFAM" id="SSF49464">
    <property type="entry name" value="Carboxypeptidase regulatory domain-like"/>
    <property type="match status" value="1"/>
</dbReference>
<evidence type="ECO:0000256" key="4">
    <source>
        <dbReference type="SAM" id="SignalP"/>
    </source>
</evidence>
<feature type="signal peptide" evidence="4">
    <location>
        <begin position="1"/>
        <end position="19"/>
    </location>
</feature>
<evidence type="ECO:0000256" key="2">
    <source>
        <dbReference type="ARBA" id="ARBA00023136"/>
    </source>
</evidence>
<comment type="subcellular location">
    <subcellularLocation>
        <location evidence="1">Cell outer membrane</location>
    </subcellularLocation>
</comment>
<dbReference type="InterPro" id="IPR041700">
    <property type="entry name" value="OMP_b-brl_3"/>
</dbReference>
<organism evidence="6 7">
    <name type="scientific">Aureibaculum algae</name>
    <dbReference type="NCBI Taxonomy" id="2584122"/>
    <lineage>
        <taxon>Bacteria</taxon>
        <taxon>Pseudomonadati</taxon>
        <taxon>Bacteroidota</taxon>
        <taxon>Flavobacteriia</taxon>
        <taxon>Flavobacteriales</taxon>
        <taxon>Flavobacteriaceae</taxon>
        <taxon>Aureibaculum</taxon>
    </lineage>
</organism>
<dbReference type="Gene3D" id="2.40.170.20">
    <property type="entry name" value="TonB-dependent receptor, beta-barrel domain"/>
    <property type="match status" value="1"/>
</dbReference>
<sequence>MLKKGITILLIIICNTLSAQDSYNLKGLVSSQHQLVNIGDVLLLSENEEKLIEYIEIEKGSFNFTDVKKGTYVLKVSCLGFKEFKKAITLDKDIDLNIELTESTTELDEVEIKASKRPIENSNGNITINVANTIFSTESNPIDLLSKLPKIQISNDRESINIIGKGTALIYLGNQKISLQEFENLTINDIQSIEIIHNPSSKYEAEGRSVILVHSKFTNKNGIKGTVSETASFRKNYNNYFGGNISFKQDKFELKFNAAFNNLHPWESNGSNYTIVNKNIESNYLVEVDDTKRPQFIFGGGFYYQINSDDYFSLSSTLRSQKDEFLIKTNTTNKENNIEDSIFTLSDNDDFRFYSSTNLNYNKSLQKMGNLFIGGQYSFYNKELGSDIANNLNETGLISDQKRLQDFKVNVFSFKVDFEKEFVNKLKLEIGTAMAITDAKTDADLSIIDPISNTLSNYGYKENNYAGYTQLSGKTGKFSFTTGVRAEFTESKGGFVDRDTLLIDRNNAKFFPKAMVNFEIDSSQTLTLNYAKSIIRPNFTNISSVSTYINPYLEFNRNIELNPTIINEISLRFDFKKYAISASYFIKEDPVFYNLSYDDVSEISIMSPTNFDKEVGFSLEFAVPLKYKFWNSTTVLNFATNKVSDDNAIGFKTSPYVYLYTSHQFKIDNTLSTSLTSWGYTKHKEGVYKRNGVFVVNASINKKILKNIDATISVNDIFKTIQYKESYNVNNIRANTIFYTDMSELSFSIKYAFGKLKKSVFKNKDVDDNLNRIN</sequence>
<gene>
    <name evidence="6" type="ORF">FF125_20830</name>
</gene>
<reference evidence="6 7" key="1">
    <citation type="submission" date="2019-05" db="EMBL/GenBank/DDBJ databases">
        <title>Algicella ahnfeltiae gen. nov., sp. nov., a novel marine bacterium of the family Flavobacteriaceae isolated from a red alga.</title>
        <authorList>
            <person name="Nedashkovskaya O.I."/>
            <person name="Kukhlevskiy A.D."/>
            <person name="Kim S.-G."/>
            <person name="Zhukova N.V."/>
            <person name="Mikhailov V.V."/>
        </authorList>
    </citation>
    <scope>NUCLEOTIDE SEQUENCE [LARGE SCALE GENOMIC DNA]</scope>
    <source>
        <strain evidence="6 7">10Alg115</strain>
    </source>
</reference>
<dbReference type="RefSeq" id="WP_138952006.1">
    <property type="nucleotide sequence ID" value="NZ_CP040749.1"/>
</dbReference>
<evidence type="ECO:0000256" key="1">
    <source>
        <dbReference type="ARBA" id="ARBA00004442"/>
    </source>
</evidence>
<evidence type="ECO:0000259" key="5">
    <source>
        <dbReference type="Pfam" id="PF14905"/>
    </source>
</evidence>
<feature type="domain" description="Outer membrane protein beta-barrel" evidence="5">
    <location>
        <begin position="369"/>
        <end position="751"/>
    </location>
</feature>